<organism evidence="2 3">
    <name type="scientific">Nitrosomonas supralitoralis</name>
    <dbReference type="NCBI Taxonomy" id="2116706"/>
    <lineage>
        <taxon>Bacteria</taxon>
        <taxon>Pseudomonadati</taxon>
        <taxon>Pseudomonadota</taxon>
        <taxon>Betaproteobacteria</taxon>
        <taxon>Nitrosomonadales</taxon>
        <taxon>Nitrosomonadaceae</taxon>
        <taxon>Nitrosomonas</taxon>
    </lineage>
</organism>
<keyword evidence="3" id="KW-1185">Reference proteome</keyword>
<evidence type="ECO:0000256" key="1">
    <source>
        <dbReference type="SAM" id="Phobius"/>
    </source>
</evidence>
<proteinExistence type="predicted"/>
<dbReference type="Proteomes" id="UP000241912">
    <property type="component" value="Unassembled WGS sequence"/>
</dbReference>
<dbReference type="AlphaFoldDB" id="A0A2P7NUV7"/>
<dbReference type="RefSeq" id="WP_106707043.1">
    <property type="nucleotide sequence ID" value="NZ_PXXU01000025.1"/>
</dbReference>
<protein>
    <recommendedName>
        <fullName evidence="4">DUF2393 domain-containing protein</fullName>
    </recommendedName>
</protein>
<evidence type="ECO:0000313" key="2">
    <source>
        <dbReference type="EMBL" id="PSJ17219.1"/>
    </source>
</evidence>
<dbReference type="EMBL" id="PXXU01000025">
    <property type="protein sequence ID" value="PSJ17219.1"/>
    <property type="molecule type" value="Genomic_DNA"/>
</dbReference>
<evidence type="ECO:0008006" key="4">
    <source>
        <dbReference type="Google" id="ProtNLM"/>
    </source>
</evidence>
<dbReference type="OrthoDB" id="8547325at2"/>
<keyword evidence="1" id="KW-1133">Transmembrane helix</keyword>
<accession>A0A2P7NUV7</accession>
<comment type="caution">
    <text evidence="2">The sequence shown here is derived from an EMBL/GenBank/DDBJ whole genome shotgun (WGS) entry which is preliminary data.</text>
</comment>
<reference evidence="2 3" key="1">
    <citation type="submission" date="2018-03" db="EMBL/GenBank/DDBJ databases">
        <title>Draft genome of Nitrosomonas supralitoralis APG5.</title>
        <authorList>
            <person name="Urakawa H."/>
            <person name="Lopez J.V."/>
        </authorList>
    </citation>
    <scope>NUCLEOTIDE SEQUENCE [LARGE SCALE GENOMIC DNA]</scope>
    <source>
        <strain evidence="2 3">APG5</strain>
    </source>
</reference>
<evidence type="ECO:0000313" key="3">
    <source>
        <dbReference type="Proteomes" id="UP000241912"/>
    </source>
</evidence>
<feature type="transmembrane region" description="Helical" evidence="1">
    <location>
        <begin position="26"/>
        <end position="43"/>
    </location>
</feature>
<sequence length="155" mass="18237">MKFLFGIMILILLLLSARFRKFAGYFVVVGIIAVFLSLQYQEYEKNKFKNRISSSEVIFENISFNPINNNYEMTGRIINNSEKYTLSGVQLKITVKDCTSDATYCFIISESNEYIYVSIPPMQARDIKKEIYFYSNQRIENKLVWNYSIEYTDSK</sequence>
<keyword evidence="1" id="KW-0472">Membrane</keyword>
<keyword evidence="1" id="KW-0812">Transmembrane</keyword>
<name>A0A2P7NUV7_9PROT</name>
<gene>
    <name evidence="2" type="ORF">C7H79_09490</name>
</gene>